<dbReference type="InterPro" id="IPR011006">
    <property type="entry name" value="CheY-like_superfamily"/>
</dbReference>
<dbReference type="STRING" id="716816.BST96_19880"/>
<evidence type="ECO:0000259" key="5">
    <source>
        <dbReference type="PROSITE" id="PS50110"/>
    </source>
</evidence>
<dbReference type="OrthoDB" id="9812260at2"/>
<evidence type="ECO:0000256" key="4">
    <source>
        <dbReference type="PROSITE-ProRule" id="PRU00169"/>
    </source>
</evidence>
<feature type="domain" description="Response regulatory" evidence="5">
    <location>
        <begin position="144"/>
        <end position="261"/>
    </location>
</feature>
<evidence type="ECO:0000313" key="8">
    <source>
        <dbReference type="Proteomes" id="UP000193450"/>
    </source>
</evidence>
<dbReference type="PROSITE" id="PS50110">
    <property type="entry name" value="RESPONSE_REGULATORY"/>
    <property type="match status" value="2"/>
</dbReference>
<dbReference type="SUPFAM" id="SSF55073">
    <property type="entry name" value="Nucleotide cyclase"/>
    <property type="match status" value="1"/>
</dbReference>
<accession>A0A1X9NL64</accession>
<dbReference type="Pfam" id="PF00990">
    <property type="entry name" value="GGDEF"/>
    <property type="match status" value="1"/>
</dbReference>
<comment type="catalytic activity">
    <reaction evidence="3">
        <text>2 GTP = 3',3'-c-di-GMP + 2 diphosphate</text>
        <dbReference type="Rhea" id="RHEA:24898"/>
        <dbReference type="ChEBI" id="CHEBI:33019"/>
        <dbReference type="ChEBI" id="CHEBI:37565"/>
        <dbReference type="ChEBI" id="CHEBI:58805"/>
        <dbReference type="EC" id="2.7.7.65"/>
    </reaction>
</comment>
<dbReference type="SUPFAM" id="SSF52172">
    <property type="entry name" value="CheY-like"/>
    <property type="match status" value="2"/>
</dbReference>
<dbReference type="PANTHER" id="PTHR45138">
    <property type="entry name" value="REGULATORY COMPONENTS OF SENSORY TRANSDUCTION SYSTEM"/>
    <property type="match status" value="1"/>
</dbReference>
<dbReference type="InterPro" id="IPR001789">
    <property type="entry name" value="Sig_transdc_resp-reg_receiver"/>
</dbReference>
<evidence type="ECO:0000256" key="3">
    <source>
        <dbReference type="ARBA" id="ARBA00034247"/>
    </source>
</evidence>
<evidence type="ECO:0000256" key="1">
    <source>
        <dbReference type="ARBA" id="ARBA00001946"/>
    </source>
</evidence>
<dbReference type="CDD" id="cd01949">
    <property type="entry name" value="GGDEF"/>
    <property type="match status" value="1"/>
</dbReference>
<dbReference type="EMBL" id="CP019343">
    <property type="protein sequence ID" value="ARN76159.1"/>
    <property type="molecule type" value="Genomic_DNA"/>
</dbReference>
<dbReference type="GO" id="GO:0043709">
    <property type="term" value="P:cell adhesion involved in single-species biofilm formation"/>
    <property type="evidence" value="ECO:0007669"/>
    <property type="project" value="TreeGrafter"/>
</dbReference>
<dbReference type="Proteomes" id="UP000193450">
    <property type="component" value="Chromosome"/>
</dbReference>
<evidence type="ECO:0000259" key="6">
    <source>
        <dbReference type="PROSITE" id="PS50887"/>
    </source>
</evidence>
<gene>
    <name evidence="7" type="ORF">BST96_19880</name>
</gene>
<dbReference type="GO" id="GO:0052621">
    <property type="term" value="F:diguanylate cyclase activity"/>
    <property type="evidence" value="ECO:0007669"/>
    <property type="project" value="UniProtKB-EC"/>
</dbReference>
<dbReference type="GO" id="GO:0000160">
    <property type="term" value="P:phosphorelay signal transduction system"/>
    <property type="evidence" value="ECO:0007669"/>
    <property type="project" value="InterPro"/>
</dbReference>
<protein>
    <recommendedName>
        <fullName evidence="2">diguanylate cyclase</fullName>
        <ecNumber evidence="2">2.7.7.65</ecNumber>
    </recommendedName>
</protein>
<dbReference type="Gene3D" id="3.40.50.2300">
    <property type="match status" value="2"/>
</dbReference>
<feature type="domain" description="Response regulatory" evidence="5">
    <location>
        <begin position="20"/>
        <end position="136"/>
    </location>
</feature>
<dbReference type="InterPro" id="IPR029787">
    <property type="entry name" value="Nucleotide_cyclase"/>
</dbReference>
<dbReference type="NCBIfam" id="TIGR00254">
    <property type="entry name" value="GGDEF"/>
    <property type="match status" value="1"/>
</dbReference>
<name>A0A1X9NL64_9GAMM</name>
<dbReference type="SMART" id="SM00267">
    <property type="entry name" value="GGDEF"/>
    <property type="match status" value="1"/>
</dbReference>
<keyword evidence="8" id="KW-1185">Reference proteome</keyword>
<dbReference type="EC" id="2.7.7.65" evidence="2"/>
<dbReference type="SMART" id="SM00448">
    <property type="entry name" value="REC"/>
    <property type="match status" value="2"/>
</dbReference>
<organism evidence="7 8">
    <name type="scientific">Oceanicoccus sagamiensis</name>
    <dbReference type="NCBI Taxonomy" id="716816"/>
    <lineage>
        <taxon>Bacteria</taxon>
        <taxon>Pseudomonadati</taxon>
        <taxon>Pseudomonadota</taxon>
        <taxon>Gammaproteobacteria</taxon>
        <taxon>Cellvibrionales</taxon>
        <taxon>Spongiibacteraceae</taxon>
        <taxon>Oceanicoccus</taxon>
    </lineage>
</organism>
<dbReference type="FunFam" id="3.30.70.270:FF:000001">
    <property type="entry name" value="Diguanylate cyclase domain protein"/>
    <property type="match status" value="1"/>
</dbReference>
<evidence type="ECO:0000256" key="2">
    <source>
        <dbReference type="ARBA" id="ARBA00012528"/>
    </source>
</evidence>
<feature type="modified residue" description="4-aspartylphosphate" evidence="4">
    <location>
        <position position="194"/>
    </location>
</feature>
<reference evidence="7 8" key="1">
    <citation type="submission" date="2016-11" db="EMBL/GenBank/DDBJ databases">
        <title>Trade-off between light-utilization and light-protection in marine flavobacteria.</title>
        <authorList>
            <person name="Kumagai Y."/>
        </authorList>
    </citation>
    <scope>NUCLEOTIDE SEQUENCE [LARGE SCALE GENOMIC DNA]</scope>
    <source>
        <strain evidence="7 8">NBRC 107125</strain>
    </source>
</reference>
<feature type="modified residue" description="4-aspartylphosphate" evidence="4">
    <location>
        <position position="73"/>
    </location>
</feature>
<evidence type="ECO:0000313" key="7">
    <source>
        <dbReference type="EMBL" id="ARN76159.1"/>
    </source>
</evidence>
<dbReference type="AlphaFoldDB" id="A0A1X9NL64"/>
<dbReference type="InterPro" id="IPR050469">
    <property type="entry name" value="Diguanylate_Cyclase"/>
</dbReference>
<dbReference type="GO" id="GO:0005886">
    <property type="term" value="C:plasma membrane"/>
    <property type="evidence" value="ECO:0007669"/>
    <property type="project" value="TreeGrafter"/>
</dbReference>
<dbReference type="PANTHER" id="PTHR45138:SF9">
    <property type="entry name" value="DIGUANYLATE CYCLASE DGCM-RELATED"/>
    <property type="match status" value="1"/>
</dbReference>
<dbReference type="InterPro" id="IPR000160">
    <property type="entry name" value="GGDEF_dom"/>
</dbReference>
<feature type="domain" description="GGDEF" evidence="6">
    <location>
        <begin position="304"/>
        <end position="432"/>
    </location>
</feature>
<sequence length="432" mass="48831">MASNARSEQRDISLEGRQKHLLIVEDSRLVGKILKHLASSMLPDYTVHYATTYKEGCELFEQHQHNIFAAIIDLNLPDAPNGEMAGYLLSNELPIIVLTGNYSDESRERLLLLGVVDYVTKESQYSYEHAIGLVRRLEKNQSIKIVVAEDSQAQQMFITSLLEQHLYQVITANNGAEALAIIEQDPSINLLITDYNMPQMDGFELTKALRRKFNKSELIIIGLSGVEQKTLSARFIKNGANDFLCKPFIQEEFHCRVTHNIEAQEQLNRIREWAYHDALTNLYNRRYLFDKGLELHKNARKNGEALSIAVIDIDHFKQINDTYGHDVGDKVLIAISSLLTSSLGDYPIIRMGGEEFCIVMPNKCNQDAYDIIDQFRDNLAGKTIVADPRITITISAGVASALQQSLDDQINAADKLLYQAKEDGRNRTVKET</sequence>
<comment type="cofactor">
    <cofactor evidence="1">
        <name>Mg(2+)</name>
        <dbReference type="ChEBI" id="CHEBI:18420"/>
    </cofactor>
</comment>
<dbReference type="GO" id="GO:1902201">
    <property type="term" value="P:negative regulation of bacterial-type flagellum-dependent cell motility"/>
    <property type="evidence" value="ECO:0007669"/>
    <property type="project" value="TreeGrafter"/>
</dbReference>
<dbReference type="KEGG" id="osg:BST96_19880"/>
<dbReference type="PROSITE" id="PS50887">
    <property type="entry name" value="GGDEF"/>
    <property type="match status" value="1"/>
</dbReference>
<dbReference type="InterPro" id="IPR043128">
    <property type="entry name" value="Rev_trsase/Diguanyl_cyclase"/>
</dbReference>
<dbReference type="Pfam" id="PF00072">
    <property type="entry name" value="Response_reg"/>
    <property type="match status" value="2"/>
</dbReference>
<keyword evidence="4" id="KW-0597">Phosphoprotein</keyword>
<proteinExistence type="predicted"/>
<dbReference type="Gene3D" id="3.30.70.270">
    <property type="match status" value="1"/>
</dbReference>
<dbReference type="RefSeq" id="WP_085760360.1">
    <property type="nucleotide sequence ID" value="NZ_CP019343.1"/>
</dbReference>